<feature type="coiled-coil region" evidence="1">
    <location>
        <begin position="205"/>
        <end position="232"/>
    </location>
</feature>
<reference evidence="4" key="1">
    <citation type="submission" date="2020-10" db="EMBL/GenBank/DDBJ databases">
        <title>Chromosome-scale genome assembly of the Allis shad, Alosa alosa.</title>
        <authorList>
            <person name="Margot Z."/>
            <person name="Christophe K."/>
            <person name="Cabau C."/>
            <person name="Louis A."/>
            <person name="Berthelot C."/>
            <person name="Parey E."/>
            <person name="Roest Crollius H."/>
            <person name="Montfort J."/>
            <person name="Robinson-Rechavi M."/>
            <person name="Bucao C."/>
            <person name="Bouchez O."/>
            <person name="Gislard M."/>
            <person name="Lluch J."/>
            <person name="Milhes M."/>
            <person name="Lampietro C."/>
            <person name="Lopez Roques C."/>
            <person name="Donnadieu C."/>
            <person name="Braasch I."/>
            <person name="Desvignes T."/>
            <person name="Postlethwait J."/>
            <person name="Bobe J."/>
            <person name="Guiguen Y."/>
        </authorList>
    </citation>
    <scope>NUCLEOTIDE SEQUENCE</scope>
    <source>
        <strain evidence="4">M-15738</strain>
        <tissue evidence="4">Blood</tissue>
    </source>
</reference>
<dbReference type="EMBL" id="JADWDJ010000018">
    <property type="protein sequence ID" value="KAG5267096.1"/>
    <property type="molecule type" value="Genomic_DNA"/>
</dbReference>
<dbReference type="InterPro" id="IPR032071">
    <property type="entry name" value="DUF4806"/>
</dbReference>
<evidence type="ECO:0000256" key="2">
    <source>
        <dbReference type="SAM" id="MobiDB-lite"/>
    </source>
</evidence>
<evidence type="ECO:0000313" key="5">
    <source>
        <dbReference type="Proteomes" id="UP000823561"/>
    </source>
</evidence>
<dbReference type="PANTHER" id="PTHR34153">
    <property type="entry name" value="SI:CH211-262H13.3-RELATED-RELATED"/>
    <property type="match status" value="1"/>
</dbReference>
<feature type="domain" description="DUF4806" evidence="3">
    <location>
        <begin position="244"/>
        <end position="328"/>
    </location>
</feature>
<sequence>MAQMWKVVEFTDKGAAVVPSSWLEEAGESWRCYWPGSYDHWRLQKSVLNHLPPGQNWDVFDDVRVLVGCATYGKAKDYLDKCLQPDCATTDLQSEAEIPDKRKRRANPRYKQGSNLERAGSSVTARSWSLPREAIGGEDTNEDEPTPRKTARPAIDFGPDINSEWLFGSSTTQRDSHEGHFTQDARQPHQQLLRDIGLTKVIQLLSQVLDENRQMKEEISKLGSDIRALRRETVRQATPEASPSNIKLPLNTMEEFEQAEALIKENPLKKQKMISTFTLVGGHTAEVTVRRMLQNGLTNNLASLFNWAGKGHKKPFKETMLSDVLYAALQKQLPGSTIMIYEGTVKKWLKYVPERDGGVGRRSRPAQDQAPS</sequence>
<dbReference type="PANTHER" id="PTHR34153:SF2">
    <property type="entry name" value="SI:CH211-262H13.3-RELATED"/>
    <property type="match status" value="1"/>
</dbReference>
<proteinExistence type="predicted"/>
<dbReference type="Proteomes" id="UP000823561">
    <property type="component" value="Chromosome 18"/>
</dbReference>
<evidence type="ECO:0000259" key="3">
    <source>
        <dbReference type="Pfam" id="PF16064"/>
    </source>
</evidence>
<feature type="region of interest" description="Disordered" evidence="2">
    <location>
        <begin position="98"/>
        <end position="157"/>
    </location>
</feature>
<dbReference type="Pfam" id="PF16064">
    <property type="entry name" value="DUF4806"/>
    <property type="match status" value="1"/>
</dbReference>
<protein>
    <recommendedName>
        <fullName evidence="3">DUF4806 domain-containing protein</fullName>
    </recommendedName>
</protein>
<comment type="caution">
    <text evidence="4">The sequence shown here is derived from an EMBL/GenBank/DDBJ whole genome shotgun (WGS) entry which is preliminary data.</text>
</comment>
<evidence type="ECO:0000256" key="1">
    <source>
        <dbReference type="SAM" id="Coils"/>
    </source>
</evidence>
<keyword evidence="5" id="KW-1185">Reference proteome</keyword>
<dbReference type="AlphaFoldDB" id="A0AAV6G0D1"/>
<keyword evidence="1" id="KW-0175">Coiled coil</keyword>
<organism evidence="4 5">
    <name type="scientific">Alosa alosa</name>
    <name type="common">allis shad</name>
    <dbReference type="NCBI Taxonomy" id="278164"/>
    <lineage>
        <taxon>Eukaryota</taxon>
        <taxon>Metazoa</taxon>
        <taxon>Chordata</taxon>
        <taxon>Craniata</taxon>
        <taxon>Vertebrata</taxon>
        <taxon>Euteleostomi</taxon>
        <taxon>Actinopterygii</taxon>
        <taxon>Neopterygii</taxon>
        <taxon>Teleostei</taxon>
        <taxon>Clupei</taxon>
        <taxon>Clupeiformes</taxon>
        <taxon>Clupeoidei</taxon>
        <taxon>Clupeidae</taxon>
        <taxon>Alosa</taxon>
    </lineage>
</organism>
<evidence type="ECO:0000313" key="4">
    <source>
        <dbReference type="EMBL" id="KAG5267096.1"/>
    </source>
</evidence>
<name>A0AAV6G0D1_9TELE</name>
<accession>A0AAV6G0D1</accession>
<gene>
    <name evidence="4" type="ORF">AALO_G00239860</name>
</gene>